<dbReference type="Pfam" id="PF10412">
    <property type="entry name" value="TrwB_AAD_bind"/>
    <property type="match status" value="1"/>
</dbReference>
<dbReference type="GO" id="GO:0006313">
    <property type="term" value="P:DNA transposition"/>
    <property type="evidence" value="ECO:0007669"/>
    <property type="project" value="InterPro"/>
</dbReference>
<dbReference type="InterPro" id="IPR052546">
    <property type="entry name" value="Transposase_8_domain"/>
</dbReference>
<accession>A0A1N7QHV2</accession>
<dbReference type="GO" id="GO:0016020">
    <property type="term" value="C:membrane"/>
    <property type="evidence" value="ECO:0007669"/>
    <property type="project" value="InterPro"/>
</dbReference>
<dbReference type="InterPro" id="IPR009057">
    <property type="entry name" value="Homeodomain-like_sf"/>
</dbReference>
<gene>
    <name evidence="3" type="ORF">SAMN05421580_1212</name>
</gene>
<dbReference type="STRING" id="453582.SAMN05421580_1212"/>
<evidence type="ECO:0000313" key="4">
    <source>
        <dbReference type="Proteomes" id="UP000186221"/>
    </source>
</evidence>
<feature type="region of interest" description="Disordered" evidence="1">
    <location>
        <begin position="236"/>
        <end position="274"/>
    </location>
</feature>
<reference evidence="4" key="1">
    <citation type="submission" date="2017-01" db="EMBL/GenBank/DDBJ databases">
        <authorList>
            <person name="Varghese N."/>
            <person name="Submissions S."/>
        </authorList>
    </citation>
    <scope>NUCLEOTIDE SEQUENCE [LARGE SCALE GENOMIC DNA]</scope>
    <source>
        <strain evidence="4">DSM 19945</strain>
    </source>
</reference>
<evidence type="ECO:0000313" key="3">
    <source>
        <dbReference type="EMBL" id="SIT22398.1"/>
    </source>
</evidence>
<feature type="domain" description="Type IV secretion system coupling protein TraD DNA-binding" evidence="2">
    <location>
        <begin position="69"/>
        <end position="171"/>
    </location>
</feature>
<organism evidence="3 4">
    <name type="scientific">Rhodobacter aestuarii</name>
    <dbReference type="NCBI Taxonomy" id="453582"/>
    <lineage>
        <taxon>Bacteria</taxon>
        <taxon>Pseudomonadati</taxon>
        <taxon>Pseudomonadota</taxon>
        <taxon>Alphaproteobacteria</taxon>
        <taxon>Rhodobacterales</taxon>
        <taxon>Rhodobacter group</taxon>
        <taxon>Rhodobacter</taxon>
    </lineage>
</organism>
<dbReference type="InterPro" id="IPR027417">
    <property type="entry name" value="P-loop_NTPase"/>
</dbReference>
<dbReference type="SUPFAM" id="SSF46689">
    <property type="entry name" value="Homeodomain-like"/>
    <property type="match status" value="1"/>
</dbReference>
<dbReference type="AlphaFoldDB" id="A0A1N7QHV2"/>
<dbReference type="Pfam" id="PF01527">
    <property type="entry name" value="HTH_Tnp_1"/>
    <property type="match status" value="1"/>
</dbReference>
<dbReference type="PANTHER" id="PTHR33609">
    <property type="entry name" value="LOW CALCIUM RESPONSE LOCUS PROTEIN S"/>
    <property type="match status" value="1"/>
</dbReference>
<dbReference type="InterPro" id="IPR019476">
    <property type="entry name" value="T4SS_TraD_DNA-bd"/>
</dbReference>
<sequence>MRKSRFTEAQIIGMIKEQEAGLPTSELCRKHGLSPATFYKLKAKYGGMDLSDANRLKQLEAENANLAIVTQTIPALDEIYGENTRRSLQGGAGVKLYLTPSEQKTIEELSQAVGKTTKRVVTRSRAVGRNPFEGRSVSERTEDTPLLTEDQARRMDLDEVILVIDAQMPIRARRIKYFEDPALKALHAAQAGSFPYPDEESLRRDRQMSETRETVEKLKQELLEVRAATGAQGALAVSKAAEGPSGETQEPLPKLSGRARGRAARAAAGGGGSGQLSFDLAGLGLKESDKAELAAAVQTTRAIVAEYA</sequence>
<name>A0A1N7QHV2_9RHOB</name>
<dbReference type="GO" id="GO:0003677">
    <property type="term" value="F:DNA binding"/>
    <property type="evidence" value="ECO:0007669"/>
    <property type="project" value="InterPro"/>
</dbReference>
<dbReference type="OrthoDB" id="9759295at2"/>
<evidence type="ECO:0000256" key="1">
    <source>
        <dbReference type="SAM" id="MobiDB-lite"/>
    </source>
</evidence>
<dbReference type="InterPro" id="IPR002514">
    <property type="entry name" value="Transposase_8"/>
</dbReference>
<proteinExistence type="predicted"/>
<protein>
    <submittedName>
        <fullName evidence="3">Type IV secretion system protein VirD4</fullName>
    </submittedName>
</protein>
<evidence type="ECO:0000259" key="2">
    <source>
        <dbReference type="Pfam" id="PF10412"/>
    </source>
</evidence>
<dbReference type="PANTHER" id="PTHR33609:SF1">
    <property type="entry name" value="TRANSPOSASE"/>
    <property type="match status" value="1"/>
</dbReference>
<keyword evidence="4" id="KW-1185">Reference proteome</keyword>
<dbReference type="SUPFAM" id="SSF52540">
    <property type="entry name" value="P-loop containing nucleoside triphosphate hydrolases"/>
    <property type="match status" value="1"/>
</dbReference>
<dbReference type="EMBL" id="FTOG01000021">
    <property type="protein sequence ID" value="SIT22398.1"/>
    <property type="molecule type" value="Genomic_DNA"/>
</dbReference>
<dbReference type="Proteomes" id="UP000186221">
    <property type="component" value="Unassembled WGS sequence"/>
</dbReference>
<dbReference type="GO" id="GO:0004803">
    <property type="term" value="F:transposase activity"/>
    <property type="evidence" value="ECO:0007669"/>
    <property type="project" value="InterPro"/>
</dbReference>
<dbReference type="Gene3D" id="3.40.50.300">
    <property type="entry name" value="P-loop containing nucleotide triphosphate hydrolases"/>
    <property type="match status" value="1"/>
</dbReference>